<dbReference type="Pfam" id="PF00903">
    <property type="entry name" value="Glyoxalase"/>
    <property type="match status" value="1"/>
</dbReference>
<dbReference type="AlphaFoldDB" id="A0A7W8ZAW4"/>
<organism evidence="2 3">
    <name type="scientific">Sphaerisporangium krabiense</name>
    <dbReference type="NCBI Taxonomy" id="763782"/>
    <lineage>
        <taxon>Bacteria</taxon>
        <taxon>Bacillati</taxon>
        <taxon>Actinomycetota</taxon>
        <taxon>Actinomycetes</taxon>
        <taxon>Streptosporangiales</taxon>
        <taxon>Streptosporangiaceae</taxon>
        <taxon>Sphaerisporangium</taxon>
    </lineage>
</organism>
<dbReference type="InterPro" id="IPR037523">
    <property type="entry name" value="VOC_core"/>
</dbReference>
<evidence type="ECO:0000259" key="1">
    <source>
        <dbReference type="PROSITE" id="PS51819"/>
    </source>
</evidence>
<comment type="caution">
    <text evidence="2">The sequence shown here is derived from an EMBL/GenBank/DDBJ whole genome shotgun (WGS) entry which is preliminary data.</text>
</comment>
<evidence type="ECO:0000313" key="2">
    <source>
        <dbReference type="EMBL" id="MBB5630672.1"/>
    </source>
</evidence>
<dbReference type="Gene3D" id="3.10.180.10">
    <property type="entry name" value="2,3-Dihydroxybiphenyl 1,2-Dioxygenase, domain 1"/>
    <property type="match status" value="1"/>
</dbReference>
<accession>A0A7W8ZAW4</accession>
<protein>
    <recommendedName>
        <fullName evidence="1">VOC domain-containing protein</fullName>
    </recommendedName>
</protein>
<keyword evidence="3" id="KW-1185">Reference proteome</keyword>
<reference evidence="2 3" key="1">
    <citation type="submission" date="2020-08" db="EMBL/GenBank/DDBJ databases">
        <title>Sequencing the genomes of 1000 actinobacteria strains.</title>
        <authorList>
            <person name="Klenk H.-P."/>
        </authorList>
    </citation>
    <scope>NUCLEOTIDE SEQUENCE [LARGE SCALE GENOMIC DNA]</scope>
    <source>
        <strain evidence="2 3">DSM 45790</strain>
    </source>
</reference>
<dbReference type="SUPFAM" id="SSF54593">
    <property type="entry name" value="Glyoxalase/Bleomycin resistance protein/Dihydroxybiphenyl dioxygenase"/>
    <property type="match status" value="1"/>
</dbReference>
<evidence type="ECO:0000313" key="3">
    <source>
        <dbReference type="Proteomes" id="UP000588112"/>
    </source>
</evidence>
<name>A0A7W8ZAW4_9ACTN</name>
<dbReference type="PROSITE" id="PS51819">
    <property type="entry name" value="VOC"/>
    <property type="match status" value="1"/>
</dbReference>
<dbReference type="RefSeq" id="WP_184617076.1">
    <property type="nucleotide sequence ID" value="NZ_BOOS01000018.1"/>
</dbReference>
<gene>
    <name evidence="2" type="ORF">BJ981_006436</name>
</gene>
<sequence length="158" mass="16163">MGRPVVHFEIIGRDPAALRRFYAALFGWDFDTSGPVSARISDAGDYGFVAPREDGPGSPPATAAPDGPRTWEGISFPGGIPGGVGGGPGFEPHVLFYVGVPDVEATLRKAESLGGTRRLGPDPLPGGALVVGHLADPENNLIGLAALPSGDGDEGTLH</sequence>
<dbReference type="InterPro" id="IPR004360">
    <property type="entry name" value="Glyas_Fos-R_dOase_dom"/>
</dbReference>
<feature type="domain" description="VOC" evidence="1">
    <location>
        <begin position="4"/>
        <end position="147"/>
    </location>
</feature>
<dbReference type="InterPro" id="IPR029068">
    <property type="entry name" value="Glyas_Bleomycin-R_OHBP_Dase"/>
</dbReference>
<dbReference type="EMBL" id="JACHBR010000002">
    <property type="protein sequence ID" value="MBB5630672.1"/>
    <property type="molecule type" value="Genomic_DNA"/>
</dbReference>
<dbReference type="Proteomes" id="UP000588112">
    <property type="component" value="Unassembled WGS sequence"/>
</dbReference>
<proteinExistence type="predicted"/>